<dbReference type="SMART" id="SM00521">
    <property type="entry name" value="CBF"/>
    <property type="match status" value="1"/>
</dbReference>
<keyword evidence="5 6" id="KW-0539">Nucleus</keyword>
<protein>
    <recommendedName>
        <fullName evidence="6">Transcriptional activator HAP2</fullName>
    </recommendedName>
</protein>
<evidence type="ECO:0000256" key="4">
    <source>
        <dbReference type="ARBA" id="ARBA00023163"/>
    </source>
</evidence>
<dbReference type="PANTHER" id="PTHR12632">
    <property type="entry name" value="TRANSCRIPTION FACTOR NF-Y ALPHA-RELATED"/>
    <property type="match status" value="1"/>
</dbReference>
<dbReference type="GO" id="GO:0003677">
    <property type="term" value="F:DNA binding"/>
    <property type="evidence" value="ECO:0007669"/>
    <property type="project" value="UniProtKB-KW"/>
</dbReference>
<evidence type="ECO:0000256" key="6">
    <source>
        <dbReference type="RuleBase" id="RU367155"/>
    </source>
</evidence>
<organism evidence="8 9">
    <name type="scientific">Entomortierella parvispora</name>
    <dbReference type="NCBI Taxonomy" id="205924"/>
    <lineage>
        <taxon>Eukaryota</taxon>
        <taxon>Fungi</taxon>
        <taxon>Fungi incertae sedis</taxon>
        <taxon>Mucoromycota</taxon>
        <taxon>Mortierellomycotina</taxon>
        <taxon>Mortierellomycetes</taxon>
        <taxon>Mortierellales</taxon>
        <taxon>Mortierellaceae</taxon>
        <taxon>Entomortierella</taxon>
    </lineage>
</organism>
<dbReference type="OrthoDB" id="1097733at2759"/>
<dbReference type="GO" id="GO:0003700">
    <property type="term" value="F:DNA-binding transcription factor activity"/>
    <property type="evidence" value="ECO:0007669"/>
    <property type="project" value="UniProtKB-UniRule"/>
</dbReference>
<dbReference type="EMBL" id="BQFW01000002">
    <property type="protein sequence ID" value="GJJ69704.1"/>
    <property type="molecule type" value="Genomic_DNA"/>
</dbReference>
<dbReference type="GO" id="GO:0005634">
    <property type="term" value="C:nucleus"/>
    <property type="evidence" value="ECO:0007669"/>
    <property type="project" value="UniProtKB-SubCell"/>
</dbReference>
<accession>A0A9P3H416</accession>
<dbReference type="Pfam" id="PF02045">
    <property type="entry name" value="CBFB_NFYA"/>
    <property type="match status" value="1"/>
</dbReference>
<dbReference type="InterPro" id="IPR001289">
    <property type="entry name" value="NFYA"/>
</dbReference>
<evidence type="ECO:0000313" key="8">
    <source>
        <dbReference type="EMBL" id="GJJ69704.1"/>
    </source>
</evidence>
<dbReference type="PRINTS" id="PR00616">
    <property type="entry name" value="CCAATSUBUNTB"/>
</dbReference>
<dbReference type="Gene3D" id="6.10.250.2430">
    <property type="match status" value="1"/>
</dbReference>
<keyword evidence="3 6" id="KW-0238">DNA-binding</keyword>
<dbReference type="PROSITE" id="PS51152">
    <property type="entry name" value="NFYA_HAP2_2"/>
    <property type="match status" value="1"/>
</dbReference>
<comment type="subunit">
    <text evidence="6">Heterotrimer.</text>
</comment>
<keyword evidence="9" id="KW-1185">Reference proteome</keyword>
<comment type="caution">
    <text evidence="8">The sequence shown here is derived from an EMBL/GenBank/DDBJ whole genome shotgun (WGS) entry which is preliminary data.</text>
</comment>
<feature type="compositionally biased region" description="Low complexity" evidence="7">
    <location>
        <begin position="24"/>
        <end position="34"/>
    </location>
</feature>
<evidence type="ECO:0000256" key="3">
    <source>
        <dbReference type="ARBA" id="ARBA00023125"/>
    </source>
</evidence>
<keyword evidence="2 6" id="KW-0805">Transcription regulation</keyword>
<evidence type="ECO:0000256" key="7">
    <source>
        <dbReference type="SAM" id="MobiDB-lite"/>
    </source>
</evidence>
<reference evidence="8" key="2">
    <citation type="journal article" date="2022" name="Microbiol. Resour. Announc.">
        <title>Whole-Genome Sequence of Entomortierella parvispora E1425, a Mucoromycotan Fungus Associated with Burkholderiaceae-Related Endosymbiotic Bacteria.</title>
        <authorList>
            <person name="Herlambang A."/>
            <person name="Guo Y."/>
            <person name="Takashima Y."/>
            <person name="Narisawa K."/>
            <person name="Ohta H."/>
            <person name="Nishizawa T."/>
        </authorList>
    </citation>
    <scope>NUCLEOTIDE SEQUENCE</scope>
    <source>
        <strain evidence="8">E1425</strain>
    </source>
</reference>
<gene>
    <name evidence="8" type="ORF">EMPS_02052</name>
</gene>
<comment type="function">
    <text evidence="6">Component of the sequence-specific heterotrimeric transcription factor (NF-Y) which specifically recognizes a 5'-CCAAT-3' box motif found in the promoters of its target genes.</text>
</comment>
<dbReference type="Proteomes" id="UP000827284">
    <property type="component" value="Unassembled WGS sequence"/>
</dbReference>
<evidence type="ECO:0000256" key="2">
    <source>
        <dbReference type="ARBA" id="ARBA00023015"/>
    </source>
</evidence>
<comment type="similarity">
    <text evidence="6">Belongs to the NFYA/HAP2 subunit family.</text>
</comment>
<keyword evidence="4 6" id="KW-0804">Transcription</keyword>
<evidence type="ECO:0000256" key="5">
    <source>
        <dbReference type="ARBA" id="ARBA00023242"/>
    </source>
</evidence>
<feature type="region of interest" description="Disordered" evidence="7">
    <location>
        <begin position="1"/>
        <end position="51"/>
    </location>
</feature>
<sequence>MTKSKASKKNQVASPQPSSPAPPTSSATSTSPLPQESPDSSASHSLYGQIPPGYPGTIGGVLVVDPSMMPAGYVLGQVEAPQAEEQEEPLYVNAKQYHRILKRRAARASLEAENRLLLRGRKYLHESRHKHAMRRPRGPGGRFLTATEIAAMEELERGGMDPKAAYEATTNPTQHQKHLRDSKVEQNRQLLKEEELQLQQQQQQQQQQFSHLQSTQQ</sequence>
<feature type="compositionally biased region" description="Polar residues" evidence="7">
    <location>
        <begin position="37"/>
        <end position="46"/>
    </location>
</feature>
<feature type="region of interest" description="Disordered" evidence="7">
    <location>
        <begin position="159"/>
        <end position="183"/>
    </location>
</feature>
<evidence type="ECO:0000313" key="9">
    <source>
        <dbReference type="Proteomes" id="UP000827284"/>
    </source>
</evidence>
<comment type="subcellular location">
    <subcellularLocation>
        <location evidence="1 6">Nucleus</location>
    </subcellularLocation>
</comment>
<dbReference type="AlphaFoldDB" id="A0A9P3H416"/>
<reference evidence="8" key="1">
    <citation type="submission" date="2021-11" db="EMBL/GenBank/DDBJ databases">
        <authorList>
            <person name="Herlambang A."/>
            <person name="Guo Y."/>
            <person name="Takashima Y."/>
            <person name="Nishizawa T."/>
        </authorList>
    </citation>
    <scope>NUCLEOTIDE SEQUENCE</scope>
    <source>
        <strain evidence="8">E1425</strain>
    </source>
</reference>
<proteinExistence type="inferred from homology"/>
<name>A0A9P3H416_9FUNG</name>
<evidence type="ECO:0000256" key="1">
    <source>
        <dbReference type="ARBA" id="ARBA00004123"/>
    </source>
</evidence>